<dbReference type="KEGG" id="dwd:DSCW_48420"/>
<evidence type="ECO:0000313" key="2">
    <source>
        <dbReference type="EMBL" id="BBO77425.1"/>
    </source>
</evidence>
<feature type="compositionally biased region" description="Gly residues" evidence="1">
    <location>
        <begin position="356"/>
        <end position="369"/>
    </location>
</feature>
<dbReference type="EMBL" id="AP021875">
    <property type="protein sequence ID" value="BBO77425.1"/>
    <property type="molecule type" value="Genomic_DNA"/>
</dbReference>
<sequence>MGTGTGSGLVSGTFLDSAVEGLHYQTATQSGFTDMNGTFFYNQGETIRFFMGDVMLGEAPADQYMTPVDLVPDAIDEMHPMVTNMSRLLQTADEDGDPSNGIFIPAAVDQAMMGSSLSFDMPIEDFANHADVVMFMDALDTIGGGYAGRTMTAAEDAQAHMRSTLADMMRMMGGRRSVNTGVFLDSAVEGLSYETATQSGVTDMDGTFSYMDGEYVRFYMADVLLGEAPAESFMTPLNLVPGALDETHPTVTNISRFLQTMDIDADPSNGIFIPGTVITEMQGRHIDFNMSPDAFGIDAEVSMLMDTLGAMDPAYAGRMMVSTDAAQTHMGNTLDGMPGDNGDTMNSGNAGNGMPGGNGNVSNGGGMMNGGNFSNEGSMM</sequence>
<gene>
    <name evidence="2" type="ORF">DSCW_48420</name>
</gene>
<name>A0A5K7Z9P0_9BACT</name>
<dbReference type="Proteomes" id="UP000427769">
    <property type="component" value="Chromosome"/>
</dbReference>
<evidence type="ECO:0000313" key="3">
    <source>
        <dbReference type="Proteomes" id="UP000427769"/>
    </source>
</evidence>
<feature type="region of interest" description="Disordered" evidence="1">
    <location>
        <begin position="356"/>
        <end position="380"/>
    </location>
</feature>
<evidence type="ECO:0000256" key="1">
    <source>
        <dbReference type="SAM" id="MobiDB-lite"/>
    </source>
</evidence>
<keyword evidence="3" id="KW-1185">Reference proteome</keyword>
<proteinExistence type="predicted"/>
<feature type="compositionally biased region" description="Low complexity" evidence="1">
    <location>
        <begin position="370"/>
        <end position="380"/>
    </location>
</feature>
<dbReference type="AlphaFoldDB" id="A0A5K7Z9P0"/>
<organism evidence="2 3">
    <name type="scientific">Desulfosarcina widdelii</name>
    <dbReference type="NCBI Taxonomy" id="947919"/>
    <lineage>
        <taxon>Bacteria</taxon>
        <taxon>Pseudomonadati</taxon>
        <taxon>Thermodesulfobacteriota</taxon>
        <taxon>Desulfobacteria</taxon>
        <taxon>Desulfobacterales</taxon>
        <taxon>Desulfosarcinaceae</taxon>
        <taxon>Desulfosarcina</taxon>
    </lineage>
</organism>
<accession>A0A5K7Z9P0</accession>
<reference evidence="2 3" key="1">
    <citation type="submission" date="2019-11" db="EMBL/GenBank/DDBJ databases">
        <title>Comparative genomics of hydrocarbon-degrading Desulfosarcina strains.</title>
        <authorList>
            <person name="Watanabe M."/>
            <person name="Kojima H."/>
            <person name="Fukui M."/>
        </authorList>
    </citation>
    <scope>NUCLEOTIDE SEQUENCE [LARGE SCALE GENOMIC DNA]</scope>
    <source>
        <strain evidence="2 3">PP31</strain>
    </source>
</reference>
<protein>
    <submittedName>
        <fullName evidence="2">Uncharacterized protein</fullName>
    </submittedName>
</protein>